<evidence type="ECO:0000256" key="2">
    <source>
        <dbReference type="SAM" id="Phobius"/>
    </source>
</evidence>
<keyword evidence="4" id="KW-1185">Reference proteome</keyword>
<evidence type="ECO:0000313" key="4">
    <source>
        <dbReference type="Proteomes" id="UP000499080"/>
    </source>
</evidence>
<feature type="transmembrane region" description="Helical" evidence="2">
    <location>
        <begin position="24"/>
        <end position="42"/>
    </location>
</feature>
<comment type="caution">
    <text evidence="3">The sequence shown here is derived from an EMBL/GenBank/DDBJ whole genome shotgun (WGS) entry which is preliminary data.</text>
</comment>
<evidence type="ECO:0008006" key="5">
    <source>
        <dbReference type="Google" id="ProtNLM"/>
    </source>
</evidence>
<dbReference type="EMBL" id="BGPR01053629">
    <property type="protein sequence ID" value="GBO30462.1"/>
    <property type="molecule type" value="Genomic_DNA"/>
</dbReference>
<evidence type="ECO:0000313" key="3">
    <source>
        <dbReference type="EMBL" id="GBO30462.1"/>
    </source>
</evidence>
<dbReference type="Proteomes" id="UP000499080">
    <property type="component" value="Unassembled WGS sequence"/>
</dbReference>
<reference evidence="3 4" key="1">
    <citation type="journal article" date="2019" name="Sci. Rep.">
        <title>Orb-weaving spider Araneus ventricosus genome elucidates the spidroin gene catalogue.</title>
        <authorList>
            <person name="Kono N."/>
            <person name="Nakamura H."/>
            <person name="Ohtoshi R."/>
            <person name="Moran D.A.P."/>
            <person name="Shinohara A."/>
            <person name="Yoshida Y."/>
            <person name="Fujiwara M."/>
            <person name="Mori M."/>
            <person name="Tomita M."/>
            <person name="Arakawa K."/>
        </authorList>
    </citation>
    <scope>NUCLEOTIDE SEQUENCE [LARGE SCALE GENOMIC DNA]</scope>
</reference>
<gene>
    <name evidence="3" type="ORF">AVEN_273873_1</name>
</gene>
<accession>A0A4Y2W0I1</accession>
<proteinExistence type="predicted"/>
<feature type="region of interest" description="Disordered" evidence="1">
    <location>
        <begin position="79"/>
        <end position="99"/>
    </location>
</feature>
<name>A0A4Y2W0I1_ARAVE</name>
<keyword evidence="2" id="KW-0812">Transmembrane</keyword>
<dbReference type="AlphaFoldDB" id="A0A4Y2W0I1"/>
<protein>
    <recommendedName>
        <fullName evidence="5">PiggyBac transposable element-derived protein domain-containing protein</fullName>
    </recommendedName>
</protein>
<sequence length="209" mass="23925">MTVDGPGRQANSKNRNSGILCFEYIIPITPILAAEIFSIMVGRRLANMARYLAYDEEMKRLRTLLDTVLTDEESLFDDEEIDDDEEYNSNHDSSTDGDTDIEIDIDLSNENDFSVGQDKITTWKKEKFRTNVRVSVKHIIMKLPGNTTISKDVKIPLESWKLLMSDEMVKHIHSIITKSPKPTGLETRNLAGGFFLGIRYLLRKDFSKF</sequence>
<evidence type="ECO:0000256" key="1">
    <source>
        <dbReference type="SAM" id="MobiDB-lite"/>
    </source>
</evidence>
<keyword evidence="2" id="KW-0472">Membrane</keyword>
<organism evidence="3 4">
    <name type="scientific">Araneus ventricosus</name>
    <name type="common">Orbweaver spider</name>
    <name type="synonym">Epeira ventricosa</name>
    <dbReference type="NCBI Taxonomy" id="182803"/>
    <lineage>
        <taxon>Eukaryota</taxon>
        <taxon>Metazoa</taxon>
        <taxon>Ecdysozoa</taxon>
        <taxon>Arthropoda</taxon>
        <taxon>Chelicerata</taxon>
        <taxon>Arachnida</taxon>
        <taxon>Araneae</taxon>
        <taxon>Araneomorphae</taxon>
        <taxon>Entelegynae</taxon>
        <taxon>Araneoidea</taxon>
        <taxon>Araneidae</taxon>
        <taxon>Araneus</taxon>
    </lineage>
</organism>
<keyword evidence="2" id="KW-1133">Transmembrane helix</keyword>